<dbReference type="Gene3D" id="3.40.630.30">
    <property type="match status" value="1"/>
</dbReference>
<dbReference type="Pfam" id="PF13673">
    <property type="entry name" value="Acetyltransf_10"/>
    <property type="match status" value="1"/>
</dbReference>
<dbReference type="GO" id="GO:0016747">
    <property type="term" value="F:acyltransferase activity, transferring groups other than amino-acyl groups"/>
    <property type="evidence" value="ECO:0007669"/>
    <property type="project" value="InterPro"/>
</dbReference>
<feature type="domain" description="N-acetyltransferase" evidence="1">
    <location>
        <begin position="32"/>
        <end position="172"/>
    </location>
</feature>
<protein>
    <recommendedName>
        <fullName evidence="1">N-acetyltransferase domain-containing protein</fullName>
    </recommendedName>
</protein>
<dbReference type="InterPro" id="IPR053144">
    <property type="entry name" value="Acetyltransferase_Butenolide"/>
</dbReference>
<evidence type="ECO:0000313" key="3">
    <source>
        <dbReference type="Proteomes" id="UP000265618"/>
    </source>
</evidence>
<organism evidence="2 3">
    <name type="scientific">Kipferlia bialata</name>
    <dbReference type="NCBI Taxonomy" id="797122"/>
    <lineage>
        <taxon>Eukaryota</taxon>
        <taxon>Metamonada</taxon>
        <taxon>Carpediemonas-like organisms</taxon>
        <taxon>Kipferlia</taxon>
    </lineage>
</organism>
<sequence length="174" mass="18864">MPPPSLTWVHCTDGLDWEELAELYRVAPLGVRNVRNVGDLKLSFGNSMYVSFAYNTGDSATMGDTLEREGDIQERERGRLVAAGRVLADGVDCAYVCDIAVHPDMQGTGTGKALVSGLVSMCKHHAKVILYAAPGKEGFYRKFGFRPMTTAMAIFKDDTAAVEGGYLEPPLSDV</sequence>
<dbReference type="PANTHER" id="PTHR43233:SF1">
    <property type="entry name" value="FAMILY N-ACETYLTRANSFERASE, PUTATIVE (AFU_ORTHOLOGUE AFUA_6G03350)-RELATED"/>
    <property type="match status" value="1"/>
</dbReference>
<comment type="caution">
    <text evidence="2">The sequence shown here is derived from an EMBL/GenBank/DDBJ whole genome shotgun (WGS) entry which is preliminary data.</text>
</comment>
<dbReference type="Proteomes" id="UP000265618">
    <property type="component" value="Unassembled WGS sequence"/>
</dbReference>
<evidence type="ECO:0000313" key="2">
    <source>
        <dbReference type="EMBL" id="GCA62877.1"/>
    </source>
</evidence>
<accession>A0A391NM96</accession>
<keyword evidence="3" id="KW-1185">Reference proteome</keyword>
<name>A0A391NM96_9EUKA</name>
<proteinExistence type="predicted"/>
<dbReference type="OrthoDB" id="2744543at2759"/>
<dbReference type="CDD" id="cd04301">
    <property type="entry name" value="NAT_SF"/>
    <property type="match status" value="1"/>
</dbReference>
<dbReference type="AlphaFoldDB" id="A0A391NM96"/>
<evidence type="ECO:0000259" key="1">
    <source>
        <dbReference type="PROSITE" id="PS51186"/>
    </source>
</evidence>
<dbReference type="EMBL" id="BDIP01001628">
    <property type="protein sequence ID" value="GCA62877.1"/>
    <property type="molecule type" value="Genomic_DNA"/>
</dbReference>
<dbReference type="PROSITE" id="PS51186">
    <property type="entry name" value="GNAT"/>
    <property type="match status" value="1"/>
</dbReference>
<dbReference type="GO" id="GO:0006048">
    <property type="term" value="P:UDP-N-acetylglucosamine biosynthetic process"/>
    <property type="evidence" value="ECO:0007669"/>
    <property type="project" value="UniProtKB-UniPathway"/>
</dbReference>
<gene>
    <name evidence="2" type="ORF">KIPB_006362</name>
</gene>
<dbReference type="InterPro" id="IPR016181">
    <property type="entry name" value="Acyl_CoA_acyltransferase"/>
</dbReference>
<dbReference type="SUPFAM" id="SSF55729">
    <property type="entry name" value="Acyl-CoA N-acyltransferases (Nat)"/>
    <property type="match status" value="1"/>
</dbReference>
<dbReference type="InterPro" id="IPR000182">
    <property type="entry name" value="GNAT_dom"/>
</dbReference>
<dbReference type="UniPathway" id="UPA00113">
    <property type="reaction ID" value="UER00529"/>
</dbReference>
<dbReference type="PANTHER" id="PTHR43233">
    <property type="entry name" value="FAMILY N-ACETYLTRANSFERASE, PUTATIVE (AFU_ORTHOLOGUE AFUA_6G03350)-RELATED"/>
    <property type="match status" value="1"/>
</dbReference>
<reference evidence="2 3" key="1">
    <citation type="journal article" date="2018" name="PLoS ONE">
        <title>The draft genome of Kipferlia bialata reveals reductive genome evolution in fornicate parasites.</title>
        <authorList>
            <person name="Tanifuji G."/>
            <person name="Takabayashi S."/>
            <person name="Kume K."/>
            <person name="Takagi M."/>
            <person name="Nakayama T."/>
            <person name="Kamikawa R."/>
            <person name="Inagaki Y."/>
            <person name="Hashimoto T."/>
        </authorList>
    </citation>
    <scope>NUCLEOTIDE SEQUENCE [LARGE SCALE GENOMIC DNA]</scope>
    <source>
        <strain evidence="2">NY0173</strain>
    </source>
</reference>